<evidence type="ECO:0000313" key="4">
    <source>
        <dbReference type="Proteomes" id="UP000002572"/>
    </source>
</evidence>
<keyword evidence="1" id="KW-0732">Signal</keyword>
<dbReference type="eggNOG" id="COG4885">
    <property type="taxonomic scope" value="Bacteria"/>
</dbReference>
<feature type="domain" description="Cytochrome c-552/4" evidence="2">
    <location>
        <begin position="47"/>
        <end position="129"/>
    </location>
</feature>
<dbReference type="SUPFAM" id="SSF48695">
    <property type="entry name" value="Multiheme cytochromes"/>
    <property type="match status" value="1"/>
</dbReference>
<dbReference type="HOGENOM" id="CLU_032391_0_0_0"/>
<evidence type="ECO:0000256" key="1">
    <source>
        <dbReference type="SAM" id="SignalP"/>
    </source>
</evidence>
<evidence type="ECO:0000313" key="3">
    <source>
        <dbReference type="EMBL" id="ADU65238.1"/>
    </source>
</evidence>
<proteinExistence type="predicted"/>
<name>E6W0I6_DESIS</name>
<organism evidence="3 4">
    <name type="scientific">Desulfurispirillum indicum (strain ATCC BAA-1389 / DSM 22839 / S5)</name>
    <dbReference type="NCBI Taxonomy" id="653733"/>
    <lineage>
        <taxon>Bacteria</taxon>
        <taxon>Pseudomonadati</taxon>
        <taxon>Chrysiogenota</taxon>
        <taxon>Chrysiogenia</taxon>
        <taxon>Chrysiogenales</taxon>
        <taxon>Chrysiogenaceae</taxon>
        <taxon>Desulfurispirillum</taxon>
    </lineage>
</organism>
<dbReference type="InterPro" id="IPR023155">
    <property type="entry name" value="Cyt_c-552/4"/>
</dbReference>
<dbReference type="KEGG" id="din:Selin_0487"/>
<reference evidence="3 4" key="1">
    <citation type="submission" date="2010-12" db="EMBL/GenBank/DDBJ databases">
        <title>Complete sequence of Desulfurispirillum indicum S5.</title>
        <authorList>
            <consortium name="US DOE Joint Genome Institute"/>
            <person name="Lucas S."/>
            <person name="Copeland A."/>
            <person name="Lapidus A."/>
            <person name="Cheng J.-F."/>
            <person name="Goodwin L."/>
            <person name="Pitluck S."/>
            <person name="Chertkov O."/>
            <person name="Held B."/>
            <person name="Detter J.C."/>
            <person name="Han C."/>
            <person name="Tapia R."/>
            <person name="Land M."/>
            <person name="Hauser L."/>
            <person name="Kyrpides N."/>
            <person name="Ivanova N."/>
            <person name="Mikhailova N."/>
            <person name="Haggblom M."/>
            <person name="Rauschenbach I."/>
            <person name="Bini E."/>
            <person name="Woyke T."/>
        </authorList>
    </citation>
    <scope>NUCLEOTIDE SEQUENCE [LARGE SCALE GENOMIC DNA]</scope>
    <source>
        <strain evidence="4">ATCC BAA-1389 / DSM 22839 / S5</strain>
    </source>
</reference>
<dbReference type="Pfam" id="PF13435">
    <property type="entry name" value="Cytochrome_C554"/>
    <property type="match status" value="1"/>
</dbReference>
<feature type="chain" id="PRO_5003211566" description="Cytochrome c-552/4 domain-containing protein" evidence="1">
    <location>
        <begin position="26"/>
        <end position="430"/>
    </location>
</feature>
<dbReference type="Proteomes" id="UP000002572">
    <property type="component" value="Chromosome"/>
</dbReference>
<dbReference type="STRING" id="653733.Selin_0487"/>
<evidence type="ECO:0000259" key="2">
    <source>
        <dbReference type="Pfam" id="PF13435"/>
    </source>
</evidence>
<gene>
    <name evidence="3" type="ordered locus">Selin_0487</name>
</gene>
<dbReference type="InParanoid" id="E6W0I6"/>
<dbReference type="RefSeq" id="WP_013505126.1">
    <property type="nucleotide sequence ID" value="NC_014836.1"/>
</dbReference>
<dbReference type="InterPro" id="IPR036280">
    <property type="entry name" value="Multihaem_cyt_sf"/>
</dbReference>
<dbReference type="Gene3D" id="1.10.1130.10">
    <property type="entry name" value="Flavocytochrome C3, Chain A"/>
    <property type="match status" value="1"/>
</dbReference>
<dbReference type="AlphaFoldDB" id="E6W0I6"/>
<protein>
    <recommendedName>
        <fullName evidence="2">Cytochrome c-552/4 domain-containing protein</fullName>
    </recommendedName>
</protein>
<sequence length="430" mass="46929">MKKLIGCIGLIISVCVFSSSGFAVSLDNQLVVEEQQFAAGAFEGPGTCLGCHHEIHTQWSHSMHAYAWQNRWYQDDYRLAHRETAGATDVLCGACHAPIAARTGQLPPHDGSAFDATARQGISCDFCHTVSDVNRLYNMGHVSSPGNLKYGNRGDGSSPYHGVKYSAVHRSAEFCGSCHNVKHPAGGTAIIDTYDDWKSGPYAEQGITCQHCHMTPGPGQGVNPGKSSPMGMERSNVAFHGFVGGSSFAQRKMGNEAQAQMAEEMLRAAAELELEAKRDGESLSLTVHVDNVGAGHKIPTGVTYIRKMWLEVKVEDEQGNTVYHSGSVDAKNHVDPEAVFYRLLFEDGEGNLTGKSWRAVGIGYDRRIPANGRDSETYAIRLPAEQGVYETTVRLMYRSFSQESLDFHDGADAPRIESVEMARSTLRIPQ</sequence>
<accession>E6W0I6</accession>
<dbReference type="EMBL" id="CP002432">
    <property type="protein sequence ID" value="ADU65238.1"/>
    <property type="molecule type" value="Genomic_DNA"/>
</dbReference>
<dbReference type="OrthoDB" id="9814800at2"/>
<keyword evidence="4" id="KW-1185">Reference proteome</keyword>
<feature type="signal peptide" evidence="1">
    <location>
        <begin position="1"/>
        <end position="25"/>
    </location>
</feature>